<dbReference type="AlphaFoldDB" id="A0A7T7F4A2"/>
<dbReference type="InterPro" id="IPR012657">
    <property type="entry name" value="23S_rRNA-intervening_sequence"/>
</dbReference>
<dbReference type="Pfam" id="PF05635">
    <property type="entry name" value="23S_rRNA_IVP"/>
    <property type="match status" value="1"/>
</dbReference>
<reference evidence="1 2" key="1">
    <citation type="submission" date="2020-12" db="EMBL/GenBank/DDBJ databases">
        <title>Sulforoseuscoccus oceanibium gen. nov., sp. nov., a representative of the phylum Verrucomicrobia with special cytoplasmic membrane, and proposal of Sulforoseuscoccusaceae fam. nov.</title>
        <authorList>
            <person name="Xi F."/>
        </authorList>
    </citation>
    <scope>NUCLEOTIDE SEQUENCE [LARGE SCALE GENOMIC DNA]</scope>
    <source>
        <strain evidence="1 2">T37</strain>
    </source>
</reference>
<dbReference type="NCBIfam" id="NF008912">
    <property type="entry name" value="PRK12275.1-6"/>
    <property type="match status" value="1"/>
</dbReference>
<dbReference type="Gene3D" id="1.20.1440.60">
    <property type="entry name" value="23S rRNA-intervening sequence"/>
    <property type="match status" value="1"/>
</dbReference>
<organism evidence="1 2">
    <name type="scientific">Sulfuriroseicoccus oceanibius</name>
    <dbReference type="NCBI Taxonomy" id="2707525"/>
    <lineage>
        <taxon>Bacteria</taxon>
        <taxon>Pseudomonadati</taxon>
        <taxon>Verrucomicrobiota</taxon>
        <taxon>Verrucomicrobiia</taxon>
        <taxon>Verrucomicrobiales</taxon>
        <taxon>Verrucomicrobiaceae</taxon>
        <taxon>Sulfuriroseicoccus</taxon>
    </lineage>
</organism>
<dbReference type="SUPFAM" id="SSF158446">
    <property type="entry name" value="IVS-encoded protein-like"/>
    <property type="match status" value="1"/>
</dbReference>
<gene>
    <name evidence="1" type="ORF">G3M56_010475</name>
</gene>
<proteinExistence type="predicted"/>
<dbReference type="PANTHER" id="PTHR38471">
    <property type="entry name" value="FOUR HELIX BUNDLE PROTEIN"/>
    <property type="match status" value="1"/>
</dbReference>
<accession>A0A7T7F4A2</accession>
<dbReference type="PANTHER" id="PTHR38471:SF2">
    <property type="entry name" value="FOUR HELIX BUNDLE PROTEIN"/>
    <property type="match status" value="1"/>
</dbReference>
<evidence type="ECO:0000313" key="2">
    <source>
        <dbReference type="Proteomes" id="UP000475117"/>
    </source>
</evidence>
<dbReference type="NCBIfam" id="TIGR02436">
    <property type="entry name" value="four helix bundle protein"/>
    <property type="match status" value="1"/>
</dbReference>
<name>A0A7T7F4A2_9BACT</name>
<dbReference type="EMBL" id="CP066776">
    <property type="protein sequence ID" value="QQL46408.1"/>
    <property type="molecule type" value="Genomic_DNA"/>
</dbReference>
<protein>
    <submittedName>
        <fullName evidence="1">Four helix bundle protein</fullName>
    </submittedName>
</protein>
<dbReference type="CDD" id="cd16377">
    <property type="entry name" value="23S_rRNA_IVP_like"/>
    <property type="match status" value="1"/>
</dbReference>
<dbReference type="KEGG" id="soa:G3M56_010475"/>
<keyword evidence="2" id="KW-1185">Reference proteome</keyword>
<sequence>MAVAVCRASSACKDWGFRDQIMRSSVSVPSNIAEGAERNGPKEFIHFLGLAKGSLAELRTQITIGLELHYFEENVAHHWIAETRELPKMLHGLIKSLRGTST</sequence>
<dbReference type="Proteomes" id="UP000475117">
    <property type="component" value="Chromosome"/>
</dbReference>
<dbReference type="InterPro" id="IPR036583">
    <property type="entry name" value="23S_rRNA_IVS_sf"/>
</dbReference>
<evidence type="ECO:0000313" key="1">
    <source>
        <dbReference type="EMBL" id="QQL46408.1"/>
    </source>
</evidence>